<dbReference type="InterPro" id="IPR023214">
    <property type="entry name" value="HAD_sf"/>
</dbReference>
<proteinExistence type="predicted"/>
<dbReference type="Gene3D" id="3.40.50.1000">
    <property type="entry name" value="HAD superfamily/HAD-like"/>
    <property type="match status" value="1"/>
</dbReference>
<accession>A0A8S5MEA6</accession>
<dbReference type="InterPro" id="IPR036412">
    <property type="entry name" value="HAD-like_sf"/>
</dbReference>
<protein>
    <submittedName>
        <fullName evidence="1">Capsule biosynthesis phosphatase</fullName>
    </submittedName>
</protein>
<reference evidence="1" key="1">
    <citation type="journal article" date="2021" name="Proc. Natl. Acad. Sci. U.S.A.">
        <title>A Catalog of Tens of Thousands of Viruses from Human Metagenomes Reveals Hidden Associations with Chronic Diseases.</title>
        <authorList>
            <person name="Tisza M.J."/>
            <person name="Buck C.B."/>
        </authorList>
    </citation>
    <scope>NUCLEOTIDE SEQUENCE</scope>
    <source>
        <strain evidence="1">CtYh54</strain>
    </source>
</reference>
<sequence>MKITLHRIRDLISGFLHFRRMEEKNILLDYTKFDPKKTVIVDVDGTILEAKNRDYENASEIAPVIGKLNYMHDHGWTIVYFTARGQLSKNGDMDRIEKENRPVLEKWLHDHGVKYDYLLFHKPYGAWYIDDKALNIQDFLKKNFR</sequence>
<dbReference type="EMBL" id="BK014884">
    <property type="protein sequence ID" value="DAD80415.1"/>
    <property type="molecule type" value="Genomic_DNA"/>
</dbReference>
<dbReference type="SUPFAM" id="SSF56784">
    <property type="entry name" value="HAD-like"/>
    <property type="match status" value="1"/>
</dbReference>
<name>A0A8S5MEA6_9CAUD</name>
<organism evidence="1">
    <name type="scientific">Siphoviridae sp. ctYh54</name>
    <dbReference type="NCBI Taxonomy" id="2826379"/>
    <lineage>
        <taxon>Viruses</taxon>
        <taxon>Duplodnaviria</taxon>
        <taxon>Heunggongvirae</taxon>
        <taxon>Uroviricota</taxon>
        <taxon>Caudoviricetes</taxon>
    </lineage>
</organism>
<evidence type="ECO:0000313" key="1">
    <source>
        <dbReference type="EMBL" id="DAD80415.1"/>
    </source>
</evidence>